<dbReference type="AlphaFoldDB" id="A0A1G4SCS8"/>
<dbReference type="Proteomes" id="UP000199542">
    <property type="component" value="Unassembled WGS sequence"/>
</dbReference>
<name>A0A1G4SCS8_9HYPH</name>
<protein>
    <submittedName>
        <fullName evidence="1">Uncharacterized protein</fullName>
    </submittedName>
</protein>
<evidence type="ECO:0000313" key="1">
    <source>
        <dbReference type="EMBL" id="SCW66994.1"/>
    </source>
</evidence>
<reference evidence="1 2" key="1">
    <citation type="submission" date="2016-10" db="EMBL/GenBank/DDBJ databases">
        <authorList>
            <person name="de Groot N.N."/>
        </authorList>
    </citation>
    <scope>NUCLEOTIDE SEQUENCE [LARGE SCALE GENOMIC DNA]</scope>
    <source>
        <strain evidence="1 2">CGMCC 1.3401</strain>
    </source>
</reference>
<organism evidence="1 2">
    <name type="scientific">Rhizobium mongolense subsp. loessense</name>
    <dbReference type="NCBI Taxonomy" id="158890"/>
    <lineage>
        <taxon>Bacteria</taxon>
        <taxon>Pseudomonadati</taxon>
        <taxon>Pseudomonadota</taxon>
        <taxon>Alphaproteobacteria</taxon>
        <taxon>Hyphomicrobiales</taxon>
        <taxon>Rhizobiaceae</taxon>
        <taxon>Rhizobium/Agrobacterium group</taxon>
        <taxon>Rhizobium</taxon>
    </lineage>
</organism>
<evidence type="ECO:0000313" key="2">
    <source>
        <dbReference type="Proteomes" id="UP000199542"/>
    </source>
</evidence>
<proteinExistence type="predicted"/>
<gene>
    <name evidence="1" type="ORF">SAMN02927900_03665</name>
</gene>
<sequence>MSIRRPDQDSATFFVSGNIPRRQTLAGQNEDGHVISWQQRDVNLLPDPILNLMAVAFRRSVYMNLMAMQDDQPNASRQMRRFVRRDEYSTFRSLAGNTPARTLSLG</sequence>
<dbReference type="EMBL" id="FMTM01000005">
    <property type="protein sequence ID" value="SCW66994.1"/>
    <property type="molecule type" value="Genomic_DNA"/>
</dbReference>
<accession>A0A1G4SCS8</accession>